<proteinExistence type="predicted"/>
<evidence type="ECO:0000313" key="1">
    <source>
        <dbReference type="EMBL" id="MEN2768599.1"/>
    </source>
</evidence>
<sequence>MNEVLAFIGERIGQKGITWGLGGSLLLHYYQLIDKPNDIDILVDEKSARQLIHTISPYGIAKAVIRSKPFQTTHFAKYKIDNIDVDIMGGFAIEHNEGLYKIAFDNESIVDHRSVRGVDIPLCSLEDWYILYWLIPGKQVKALRIENYWKKTGVKHPNLLEKALKQSLPVEVRKRVSNLLALENC</sequence>
<dbReference type="InterPro" id="IPR043519">
    <property type="entry name" value="NT_sf"/>
</dbReference>
<dbReference type="EMBL" id="JBDIML010000006">
    <property type="protein sequence ID" value="MEN2768599.1"/>
    <property type="molecule type" value="Genomic_DNA"/>
</dbReference>
<dbReference type="Gene3D" id="3.30.460.40">
    <property type="match status" value="1"/>
</dbReference>
<protein>
    <recommendedName>
        <fullName evidence="3">Nucleotidyl transferase AbiEii/AbiGii toxin family protein</fullName>
    </recommendedName>
</protein>
<organism evidence="1 2">
    <name type="scientific">Ornithinibacillus xuwenensis</name>
    <dbReference type="NCBI Taxonomy" id="3144668"/>
    <lineage>
        <taxon>Bacteria</taxon>
        <taxon>Bacillati</taxon>
        <taxon>Bacillota</taxon>
        <taxon>Bacilli</taxon>
        <taxon>Bacillales</taxon>
        <taxon>Bacillaceae</taxon>
        <taxon>Ornithinibacillus</taxon>
    </lineage>
</organism>
<evidence type="ECO:0008006" key="3">
    <source>
        <dbReference type="Google" id="ProtNLM"/>
    </source>
</evidence>
<dbReference type="SUPFAM" id="SSF81301">
    <property type="entry name" value="Nucleotidyltransferase"/>
    <property type="match status" value="1"/>
</dbReference>
<keyword evidence="2" id="KW-1185">Reference proteome</keyword>
<gene>
    <name evidence="1" type="ORF">ABC228_15560</name>
</gene>
<dbReference type="Proteomes" id="UP001444625">
    <property type="component" value="Unassembled WGS sequence"/>
</dbReference>
<accession>A0ABU9XJY0</accession>
<evidence type="ECO:0000313" key="2">
    <source>
        <dbReference type="Proteomes" id="UP001444625"/>
    </source>
</evidence>
<name>A0ABU9XJY0_9BACI</name>
<dbReference type="RefSeq" id="WP_345826094.1">
    <property type="nucleotide sequence ID" value="NZ_JBDIML010000006.1"/>
</dbReference>
<reference evidence="1 2" key="1">
    <citation type="submission" date="2024-05" db="EMBL/GenBank/DDBJ databases">
        <authorList>
            <person name="Haq I."/>
            <person name="Ullah Z."/>
            <person name="Ahmad R."/>
            <person name="Li M."/>
            <person name="Tong Y."/>
        </authorList>
    </citation>
    <scope>NUCLEOTIDE SEQUENCE [LARGE SCALE GENOMIC DNA]</scope>
    <source>
        <strain evidence="1 2">16A2E</strain>
    </source>
</reference>
<comment type="caution">
    <text evidence="1">The sequence shown here is derived from an EMBL/GenBank/DDBJ whole genome shotgun (WGS) entry which is preliminary data.</text>
</comment>